<keyword evidence="4" id="KW-0808">Transferase</keyword>
<keyword evidence="11" id="KW-1185">Reference proteome</keyword>
<evidence type="ECO:0000313" key="10">
    <source>
        <dbReference type="EMBL" id="REH48568.1"/>
    </source>
</evidence>
<feature type="domain" description="Histidine kinase/HSP90-like ATPase" evidence="8">
    <location>
        <begin position="534"/>
        <end position="639"/>
    </location>
</feature>
<protein>
    <recommendedName>
        <fullName evidence="2">histidine kinase</fullName>
        <ecNumber evidence="2">2.7.13.3</ecNumber>
    </recommendedName>
</protein>
<feature type="compositionally biased region" description="Basic and acidic residues" evidence="6">
    <location>
        <begin position="787"/>
        <end position="797"/>
    </location>
</feature>
<evidence type="ECO:0000259" key="8">
    <source>
        <dbReference type="Pfam" id="PF02518"/>
    </source>
</evidence>
<evidence type="ECO:0000256" key="6">
    <source>
        <dbReference type="SAM" id="MobiDB-lite"/>
    </source>
</evidence>
<dbReference type="Pfam" id="PF08376">
    <property type="entry name" value="NIT"/>
    <property type="match status" value="1"/>
</dbReference>
<comment type="caution">
    <text evidence="10">The sequence shown here is derived from an EMBL/GenBank/DDBJ whole genome shotgun (WGS) entry which is preliminary data.</text>
</comment>
<dbReference type="Proteomes" id="UP000256269">
    <property type="component" value="Unassembled WGS sequence"/>
</dbReference>
<feature type="region of interest" description="Disordered" evidence="6">
    <location>
        <begin position="647"/>
        <end position="676"/>
    </location>
</feature>
<dbReference type="Gene3D" id="3.30.565.10">
    <property type="entry name" value="Histidine kinase-like ATPase, C-terminal domain"/>
    <property type="match status" value="1"/>
</dbReference>
<keyword evidence="7" id="KW-1133">Transmembrane helix</keyword>
<comment type="catalytic activity">
    <reaction evidence="1">
        <text>ATP + protein L-histidine = ADP + protein N-phospho-L-histidine.</text>
        <dbReference type="EC" id="2.7.13.3"/>
    </reaction>
</comment>
<feature type="transmembrane region" description="Helical" evidence="7">
    <location>
        <begin position="316"/>
        <end position="338"/>
    </location>
</feature>
<evidence type="ECO:0000259" key="9">
    <source>
        <dbReference type="Pfam" id="PF08376"/>
    </source>
</evidence>
<proteinExistence type="predicted"/>
<keyword evidence="5 10" id="KW-0418">Kinase</keyword>
<dbReference type="CDD" id="cd06225">
    <property type="entry name" value="HAMP"/>
    <property type="match status" value="1"/>
</dbReference>
<evidence type="ECO:0000256" key="2">
    <source>
        <dbReference type="ARBA" id="ARBA00012438"/>
    </source>
</evidence>
<dbReference type="InterPro" id="IPR050428">
    <property type="entry name" value="TCS_sensor_his_kinase"/>
</dbReference>
<dbReference type="EC" id="2.7.13.3" evidence="2"/>
<dbReference type="RefSeq" id="WP_116175317.1">
    <property type="nucleotide sequence ID" value="NZ_CP144375.1"/>
</dbReference>
<evidence type="ECO:0000256" key="1">
    <source>
        <dbReference type="ARBA" id="ARBA00000085"/>
    </source>
</evidence>
<reference evidence="10 11" key="1">
    <citation type="submission" date="2018-08" db="EMBL/GenBank/DDBJ databases">
        <title>Genomic Encyclopedia of Archaeal and Bacterial Type Strains, Phase II (KMG-II): from individual species to whole genera.</title>
        <authorList>
            <person name="Goeker M."/>
        </authorList>
    </citation>
    <scope>NUCLEOTIDE SEQUENCE [LARGE SCALE GENOMIC DNA]</scope>
    <source>
        <strain evidence="10 11">DSM 45791</strain>
    </source>
</reference>
<dbReference type="InterPro" id="IPR036890">
    <property type="entry name" value="HATPase_C_sf"/>
</dbReference>
<keyword evidence="7" id="KW-0472">Membrane</keyword>
<accession>A0A3E0HQ75</accession>
<dbReference type="SUPFAM" id="SSF55874">
    <property type="entry name" value="ATPase domain of HSP90 chaperone/DNA topoisomerase II/histidine kinase"/>
    <property type="match status" value="1"/>
</dbReference>
<dbReference type="PANTHER" id="PTHR45436:SF5">
    <property type="entry name" value="SENSOR HISTIDINE KINASE TRCS"/>
    <property type="match status" value="1"/>
</dbReference>
<feature type="compositionally biased region" description="Low complexity" evidence="6">
    <location>
        <begin position="714"/>
        <end position="723"/>
    </location>
</feature>
<name>A0A3E0HQ75_9PSEU</name>
<dbReference type="Pfam" id="PF02518">
    <property type="entry name" value="HATPase_c"/>
    <property type="match status" value="1"/>
</dbReference>
<evidence type="ECO:0000313" key="11">
    <source>
        <dbReference type="Proteomes" id="UP000256269"/>
    </source>
</evidence>
<sequence>MKNKDKPDKANRSIKSRLVGAVLIPSVALVVLWTVAASYLVFDAVYVKAVVTGVREVSIPAVTALASAQKERQLGTAFLSGSSNDLDTLHNQEQQTDKYLASMKTAADALAKNAPPPVVQGLQKLNVSIDQLPKIRAEVDSKTIDKAQVFEFYNTMLDSAWSLFDTQARILPAVTVSLGGVTSAAQFRATDLMSRSATLISSGFAAGTLSPADHLQYAGLVAAYHSEFATTMPFVEPDIESRYNKLAGGDDWKQLVDIENAFIEHGAWTKGLTGLPTDQGTWLALTNKISDQLVTLTIDQADEVSSQAITDSDSQLTTVIVGSVVALLAAVGAILFAVRVSRTLVDRTLVTRLTKMREEALRSSQERLPDIVRRLRDGETLDVRSELPELNFGGDEIGQLADAFNAAQYTAVSAAVTEAQARDGVHNVFLSIAHRNQGLVHRQLKILDTMERGEENPQQLERLFQLDHLATRARRNAENLIILGGELPGRRWRKPVALVDVLRAAVSETELYHRVQVERGPDVAIVGTAVADTIHLIAELVDNATSFSPPRSQVLVGSTRVARGVVVEVEDQGLGMSEEDRARANAMMAEAPEFDAMALKSDSRLGLFVIARLAARLEINVEFRLSPYGGTRAIVLIPNHILARDEEPETESVAGQLMPVEGTPVSGEYQEKDGSGASELDEFWALSRSRLAESVQTTGGRQQVAAPPAPAPVAAPTARVEPPLLGQSSDGLRLPPAPAPASEEVTPIGASNATPRPALPLRQPQNNLAPQLRGDLYDEQEPGFDDEPGKSPEEIRRTMSAFQSGSMLGRQAGESSDFSPQAQGSQD</sequence>
<keyword evidence="7" id="KW-0812">Transmembrane</keyword>
<dbReference type="GO" id="GO:0000160">
    <property type="term" value="P:phosphorelay signal transduction system"/>
    <property type="evidence" value="ECO:0007669"/>
    <property type="project" value="TreeGrafter"/>
</dbReference>
<feature type="transmembrane region" description="Helical" evidence="7">
    <location>
        <begin position="21"/>
        <end position="42"/>
    </location>
</feature>
<evidence type="ECO:0000256" key="5">
    <source>
        <dbReference type="ARBA" id="ARBA00022777"/>
    </source>
</evidence>
<dbReference type="EMBL" id="QUNO01000005">
    <property type="protein sequence ID" value="REH48568.1"/>
    <property type="molecule type" value="Genomic_DNA"/>
</dbReference>
<evidence type="ECO:0000256" key="7">
    <source>
        <dbReference type="SAM" id="Phobius"/>
    </source>
</evidence>
<dbReference type="PANTHER" id="PTHR45436">
    <property type="entry name" value="SENSOR HISTIDINE KINASE YKOH"/>
    <property type="match status" value="1"/>
</dbReference>
<evidence type="ECO:0000256" key="4">
    <source>
        <dbReference type="ARBA" id="ARBA00022679"/>
    </source>
</evidence>
<evidence type="ECO:0000256" key="3">
    <source>
        <dbReference type="ARBA" id="ARBA00022553"/>
    </source>
</evidence>
<feature type="region of interest" description="Disordered" evidence="6">
    <location>
        <begin position="694"/>
        <end position="827"/>
    </location>
</feature>
<feature type="domain" description="Nitrate/nitrite sensing protein" evidence="9">
    <location>
        <begin position="67"/>
        <end position="304"/>
    </location>
</feature>
<organism evidence="10 11">
    <name type="scientific">Kutzneria buriramensis</name>
    <dbReference type="NCBI Taxonomy" id="1045776"/>
    <lineage>
        <taxon>Bacteria</taxon>
        <taxon>Bacillati</taxon>
        <taxon>Actinomycetota</taxon>
        <taxon>Actinomycetes</taxon>
        <taxon>Pseudonocardiales</taxon>
        <taxon>Pseudonocardiaceae</taxon>
        <taxon>Kutzneria</taxon>
    </lineage>
</organism>
<dbReference type="OrthoDB" id="3502710at2"/>
<feature type="compositionally biased region" description="Polar residues" evidence="6">
    <location>
        <begin position="813"/>
        <end position="827"/>
    </location>
</feature>
<gene>
    <name evidence="10" type="ORF">BCF44_105427</name>
</gene>
<keyword evidence="3" id="KW-0597">Phosphoprotein</keyword>
<dbReference type="GO" id="GO:0004673">
    <property type="term" value="F:protein histidine kinase activity"/>
    <property type="evidence" value="ECO:0007669"/>
    <property type="project" value="UniProtKB-EC"/>
</dbReference>
<feature type="compositionally biased region" description="Acidic residues" evidence="6">
    <location>
        <begin position="777"/>
        <end position="786"/>
    </location>
</feature>
<dbReference type="InterPro" id="IPR003594">
    <property type="entry name" value="HATPase_dom"/>
</dbReference>
<dbReference type="InterPro" id="IPR013587">
    <property type="entry name" value="Nitrate/nitrite_sensing"/>
</dbReference>
<dbReference type="GO" id="GO:0005886">
    <property type="term" value="C:plasma membrane"/>
    <property type="evidence" value="ECO:0007669"/>
    <property type="project" value="TreeGrafter"/>
</dbReference>
<dbReference type="AlphaFoldDB" id="A0A3E0HQ75"/>